<reference evidence="1 2" key="1">
    <citation type="submission" date="2023-12" db="EMBL/GenBank/DDBJ databases">
        <title>Novel species of the genus Arcicella isolated from rivers.</title>
        <authorList>
            <person name="Lu H."/>
        </authorList>
    </citation>
    <scope>NUCLEOTIDE SEQUENCE [LARGE SCALE GENOMIC DNA]</scope>
    <source>
        <strain evidence="1 2">DC2W</strain>
    </source>
</reference>
<dbReference type="RefSeq" id="WP_323326101.1">
    <property type="nucleotide sequence ID" value="NZ_JAYGIL010000003.1"/>
</dbReference>
<dbReference type="Proteomes" id="UP001303899">
    <property type="component" value="Unassembled WGS sequence"/>
</dbReference>
<keyword evidence="2" id="KW-1185">Reference proteome</keyword>
<proteinExistence type="predicted"/>
<evidence type="ECO:0000313" key="2">
    <source>
        <dbReference type="Proteomes" id="UP001303899"/>
    </source>
</evidence>
<evidence type="ECO:0000313" key="1">
    <source>
        <dbReference type="EMBL" id="MEA5401659.1"/>
    </source>
</evidence>
<protein>
    <submittedName>
        <fullName evidence="1">DUF6261 family protein</fullName>
    </submittedName>
</protein>
<sequence length="107" mass="12463">MIYYIQILFTGLLYYFENDVIVSTALSKLHLTAWGQELKTANVEFEEVFQLRNKELTSQPDQNVKDVRNAATENYRRLIDVLKAFNTINPNGDYDKLLKEINGFVLN</sequence>
<dbReference type="InterPro" id="IPR046228">
    <property type="entry name" value="DUF6261"/>
</dbReference>
<dbReference type="EMBL" id="JAYGIL010000003">
    <property type="protein sequence ID" value="MEA5401659.1"/>
    <property type="molecule type" value="Genomic_DNA"/>
</dbReference>
<name>A0ABU5RZP0_9BACT</name>
<accession>A0ABU5RZP0</accession>
<gene>
    <name evidence="1" type="ORF">VB776_01955</name>
</gene>
<dbReference type="Pfam" id="PF19775">
    <property type="entry name" value="DUF6261"/>
    <property type="match status" value="1"/>
</dbReference>
<comment type="caution">
    <text evidence="1">The sequence shown here is derived from an EMBL/GenBank/DDBJ whole genome shotgun (WGS) entry which is preliminary data.</text>
</comment>
<organism evidence="1 2">
    <name type="scientific">Arcicella gelida</name>
    <dbReference type="NCBI Taxonomy" id="2984195"/>
    <lineage>
        <taxon>Bacteria</taxon>
        <taxon>Pseudomonadati</taxon>
        <taxon>Bacteroidota</taxon>
        <taxon>Cytophagia</taxon>
        <taxon>Cytophagales</taxon>
        <taxon>Flectobacillaceae</taxon>
        <taxon>Arcicella</taxon>
    </lineage>
</organism>